<dbReference type="SMART" id="SM00829">
    <property type="entry name" value="PKS_ER"/>
    <property type="match status" value="1"/>
</dbReference>
<dbReference type="EMBL" id="UINC01035130">
    <property type="protein sequence ID" value="SVB27050.1"/>
    <property type="molecule type" value="Genomic_DNA"/>
</dbReference>
<feature type="domain" description="Enoyl reductase (ER)" evidence="2">
    <location>
        <begin position="22"/>
        <end position="329"/>
    </location>
</feature>
<sequence>MNDKFKAIVLNQSGEKFSREIKILDKNFFKSGDVLVKVDYSSLNYKDALILKNGGKLVKTYPHIPGIDFSGKVIESDSVNFKPGDNVVLTGCKVGEISPGGYSQLVKVNSELLVKKPDSISNKNAMILGTAGFTSLLCAFAIKAREEVLLGEKVNDVLVTGATGGVGSIAVMVLSKFGYNVTAVTGKKDKLDYLKQLGAKNIIDRKELEGEPRVLGKGLWDGVVDTVGGVILSNAISQTKHSGIVTACGNAANIKLNTTVMPFILRGVKLWGIDSVMVSKKRREFVWSQVADLIDFKFLEKHTKTVSLEELLNIFPNILKGEIAGRVLVDLNK</sequence>
<dbReference type="InterPro" id="IPR013149">
    <property type="entry name" value="ADH-like_C"/>
</dbReference>
<evidence type="ECO:0000256" key="1">
    <source>
        <dbReference type="SAM" id="Phobius"/>
    </source>
</evidence>
<dbReference type="SUPFAM" id="SSF50129">
    <property type="entry name" value="GroES-like"/>
    <property type="match status" value="1"/>
</dbReference>
<dbReference type="PANTHER" id="PTHR43677">
    <property type="entry name" value="SHORT-CHAIN DEHYDROGENASE/REDUCTASE"/>
    <property type="match status" value="1"/>
</dbReference>
<gene>
    <name evidence="3" type="ORF">METZ01_LOCUS179904</name>
</gene>
<dbReference type="InterPro" id="IPR014188">
    <property type="entry name" value="Acrylyl-CoA_reductase_AcuI"/>
</dbReference>
<reference evidence="3" key="1">
    <citation type="submission" date="2018-05" db="EMBL/GenBank/DDBJ databases">
        <authorList>
            <person name="Lanie J.A."/>
            <person name="Ng W.-L."/>
            <person name="Kazmierczak K.M."/>
            <person name="Andrzejewski T.M."/>
            <person name="Davidsen T.M."/>
            <person name="Wayne K.J."/>
            <person name="Tettelin H."/>
            <person name="Glass J.I."/>
            <person name="Rusch D."/>
            <person name="Podicherti R."/>
            <person name="Tsui H.-C.T."/>
            <person name="Winkler M.E."/>
        </authorList>
    </citation>
    <scope>NUCLEOTIDE SEQUENCE</scope>
</reference>
<dbReference type="Pfam" id="PF00107">
    <property type="entry name" value="ADH_zinc_N"/>
    <property type="match status" value="1"/>
</dbReference>
<dbReference type="InterPro" id="IPR051397">
    <property type="entry name" value="Zn-ADH-like_protein"/>
</dbReference>
<accession>A0A382CLR4</accession>
<proteinExistence type="predicted"/>
<keyword evidence="1" id="KW-0812">Transmembrane</keyword>
<feature type="transmembrane region" description="Helical" evidence="1">
    <location>
        <begin position="157"/>
        <end position="179"/>
    </location>
</feature>
<protein>
    <recommendedName>
        <fullName evidence="2">Enoyl reductase (ER) domain-containing protein</fullName>
    </recommendedName>
</protein>
<keyword evidence="1" id="KW-1133">Transmembrane helix</keyword>
<dbReference type="Pfam" id="PF08240">
    <property type="entry name" value="ADH_N"/>
    <property type="match status" value="1"/>
</dbReference>
<evidence type="ECO:0000259" key="2">
    <source>
        <dbReference type="SMART" id="SM00829"/>
    </source>
</evidence>
<dbReference type="NCBIfam" id="TIGR02823">
    <property type="entry name" value="oxido_YhdH"/>
    <property type="match status" value="1"/>
</dbReference>
<evidence type="ECO:0000313" key="3">
    <source>
        <dbReference type="EMBL" id="SVB27050.1"/>
    </source>
</evidence>
<dbReference type="Gene3D" id="3.90.180.10">
    <property type="entry name" value="Medium-chain alcohol dehydrogenases, catalytic domain"/>
    <property type="match status" value="1"/>
</dbReference>
<organism evidence="3">
    <name type="scientific">marine metagenome</name>
    <dbReference type="NCBI Taxonomy" id="408172"/>
    <lineage>
        <taxon>unclassified sequences</taxon>
        <taxon>metagenomes</taxon>
        <taxon>ecological metagenomes</taxon>
    </lineage>
</organism>
<keyword evidence="1" id="KW-0472">Membrane</keyword>
<dbReference type="InterPro" id="IPR013154">
    <property type="entry name" value="ADH-like_N"/>
</dbReference>
<name>A0A382CLR4_9ZZZZ</name>
<dbReference type="Gene3D" id="3.40.50.720">
    <property type="entry name" value="NAD(P)-binding Rossmann-like Domain"/>
    <property type="match status" value="1"/>
</dbReference>
<dbReference type="GO" id="GO:0043957">
    <property type="term" value="F:acryloyl-CoA reductase (NADPH) activity"/>
    <property type="evidence" value="ECO:0007669"/>
    <property type="project" value="TreeGrafter"/>
</dbReference>
<dbReference type="AlphaFoldDB" id="A0A382CLR4"/>
<dbReference type="SUPFAM" id="SSF51735">
    <property type="entry name" value="NAD(P)-binding Rossmann-fold domains"/>
    <property type="match status" value="1"/>
</dbReference>
<dbReference type="InterPro" id="IPR011032">
    <property type="entry name" value="GroES-like_sf"/>
</dbReference>
<dbReference type="InterPro" id="IPR020843">
    <property type="entry name" value="ER"/>
</dbReference>
<dbReference type="PANTHER" id="PTHR43677:SF1">
    <property type="entry name" value="ACRYLYL-COA REDUCTASE ACUI-RELATED"/>
    <property type="match status" value="1"/>
</dbReference>
<dbReference type="CDD" id="cd08288">
    <property type="entry name" value="MDR_yhdh"/>
    <property type="match status" value="1"/>
</dbReference>
<feature type="transmembrane region" description="Helical" evidence="1">
    <location>
        <begin position="125"/>
        <end position="145"/>
    </location>
</feature>
<dbReference type="InterPro" id="IPR036291">
    <property type="entry name" value="NAD(P)-bd_dom_sf"/>
</dbReference>